<feature type="compositionally biased region" description="Polar residues" evidence="1">
    <location>
        <begin position="146"/>
        <end position="162"/>
    </location>
</feature>
<feature type="region of interest" description="Disordered" evidence="1">
    <location>
        <begin position="217"/>
        <end position="364"/>
    </location>
</feature>
<organism evidence="2 3">
    <name type="scientific">Schizopora paradoxa</name>
    <dbReference type="NCBI Taxonomy" id="27342"/>
    <lineage>
        <taxon>Eukaryota</taxon>
        <taxon>Fungi</taxon>
        <taxon>Dikarya</taxon>
        <taxon>Basidiomycota</taxon>
        <taxon>Agaricomycotina</taxon>
        <taxon>Agaricomycetes</taxon>
        <taxon>Hymenochaetales</taxon>
        <taxon>Schizoporaceae</taxon>
        <taxon>Schizopora</taxon>
    </lineage>
</organism>
<evidence type="ECO:0000313" key="2">
    <source>
        <dbReference type="EMBL" id="KLO14631.1"/>
    </source>
</evidence>
<dbReference type="OrthoDB" id="3269215at2759"/>
<feature type="compositionally biased region" description="Low complexity" evidence="1">
    <location>
        <begin position="260"/>
        <end position="272"/>
    </location>
</feature>
<reference evidence="2 3" key="1">
    <citation type="submission" date="2015-04" db="EMBL/GenBank/DDBJ databases">
        <title>Complete genome sequence of Schizopora paradoxa KUC8140, a cosmopolitan wood degrader in East Asia.</title>
        <authorList>
            <consortium name="DOE Joint Genome Institute"/>
            <person name="Min B."/>
            <person name="Park H."/>
            <person name="Jang Y."/>
            <person name="Kim J.-J."/>
            <person name="Kim K.H."/>
            <person name="Pangilinan J."/>
            <person name="Lipzen A."/>
            <person name="Riley R."/>
            <person name="Grigoriev I.V."/>
            <person name="Spatafora J.W."/>
            <person name="Choi I.-G."/>
        </authorList>
    </citation>
    <scope>NUCLEOTIDE SEQUENCE [LARGE SCALE GENOMIC DNA]</scope>
    <source>
        <strain evidence="2 3">KUC8140</strain>
    </source>
</reference>
<dbReference type="AlphaFoldDB" id="A0A0H2SCF3"/>
<dbReference type="EMBL" id="KQ085941">
    <property type="protein sequence ID" value="KLO14631.1"/>
    <property type="molecule type" value="Genomic_DNA"/>
</dbReference>
<proteinExistence type="predicted"/>
<gene>
    <name evidence="2" type="ORF">SCHPADRAFT_306233</name>
</gene>
<evidence type="ECO:0000313" key="3">
    <source>
        <dbReference type="Proteomes" id="UP000053477"/>
    </source>
</evidence>
<accession>A0A0H2SCF3</accession>
<evidence type="ECO:0000256" key="1">
    <source>
        <dbReference type="SAM" id="MobiDB-lite"/>
    </source>
</evidence>
<feature type="region of interest" description="Disordered" evidence="1">
    <location>
        <begin position="95"/>
        <end position="198"/>
    </location>
</feature>
<feature type="region of interest" description="Disordered" evidence="1">
    <location>
        <begin position="433"/>
        <end position="456"/>
    </location>
</feature>
<feature type="compositionally biased region" description="Basic residues" evidence="1">
    <location>
        <begin position="239"/>
        <end position="251"/>
    </location>
</feature>
<feature type="compositionally biased region" description="Basic residues" evidence="1">
    <location>
        <begin position="332"/>
        <end position="356"/>
    </location>
</feature>
<dbReference type="Proteomes" id="UP000053477">
    <property type="component" value="Unassembled WGS sequence"/>
</dbReference>
<feature type="compositionally biased region" description="Polar residues" evidence="1">
    <location>
        <begin position="228"/>
        <end position="238"/>
    </location>
</feature>
<dbReference type="InParanoid" id="A0A0H2SCF3"/>
<feature type="compositionally biased region" description="Polar residues" evidence="1">
    <location>
        <begin position="176"/>
        <end position="188"/>
    </location>
</feature>
<protein>
    <submittedName>
        <fullName evidence="2">Uncharacterized protein</fullName>
    </submittedName>
</protein>
<feature type="compositionally biased region" description="Basic and acidic residues" evidence="1">
    <location>
        <begin position="293"/>
        <end position="305"/>
    </location>
</feature>
<name>A0A0H2SCF3_9AGAM</name>
<sequence length="483" mass="53005">MGDACCRRLFIAWLQTGRGAPKSQHDVNPCWSGEVNSCLAARNRSSDIQVQIKHIKTSVYIRRKISLMVEDHPKESHRHARTVQVPTYTGRKVAVNGEARTSPGYAKLAPVNGVPAKPGSSAKSRSRRAQSYQPTAEVILFLPEENGSNGSSAPSRHTSPGPTNGGRAATSRDSSRLGSTTNRPSSPRTGKRRPSSMHRLSLFFSRLTATKLAAKAKGDLPPIPSGKQGHNPTPLSTTHRSRTKATQRSRYSKLLPPTPTSTSGTTTVFTTSEVIVLQKDKAPRSNPRQSRRYGTEHTPRSRVLDAPELLDQASATEQDTADAAHTAPPRSTQRRSSFKSIGRKVTGKLSISRRRKNDTDGDWTSRMRLPRLAIPGHMSRCPSTGSAYSVVIQPTTPAGGRKSIWRSSKRLVELEAHVTEEEMPMRIKRILQRRGTDASEPPQVHVQESSTEGESYHTDLSLAIEVLRGEPIVEEFSMTSPVE</sequence>
<keyword evidence="3" id="KW-1185">Reference proteome</keyword>